<sequence length="450" mass="52155">MFIVPTLSEKRPQRKRVPPCYTVGYTRGMNTDAERLAVLKHRSYELLLANRRYAAAHQYTVPSPDTYPYQWLWDSCFHAIVLAHFNVDDAKKEMRSLISKQLGNGMIPHMIYWQRTAAIDIDWGRPDTSSITQPPLLSTAVRAIYEKDGDKEFLKEMYPAMYHFYNYFLTERDPRGNHLMSIINPDESGEDNSPRFDHAMRLPPRHTLNENFAKRVELIARNKTCNFDAPFCMKQHFWIKDVPFNAIFVQGLADLAHIADTIDMKEDALRYEARRTEVMGAMRDRMFKEGLFWTLEGPEYEIVPVKTWAVFSPLFARILTDEEASRLVNDTLLNESEFWAPWGVRTVSKTEPSYDPKGFWRGPVWFAVHWFLYRGLVEYGLFEPAEKIRNISLRLIEERGFFEQFHPETGEALGARNFTWGTLVVDMFERATGASARSGAEAAVSSSSSR</sequence>
<keyword evidence="3" id="KW-0326">Glycosidase</keyword>
<feature type="domain" description="Mannosylglycerate hydrolase MGH1-like glycoside hydrolase" evidence="4">
    <location>
        <begin position="67"/>
        <end position="420"/>
    </location>
</feature>
<comment type="caution">
    <text evidence="5">The sequence shown here is derived from an EMBL/GenBank/DDBJ whole genome shotgun (WGS) entry which is preliminary data.</text>
</comment>
<keyword evidence="2" id="KW-0378">Hydrolase</keyword>
<dbReference type="Proteomes" id="UP000231379">
    <property type="component" value="Unassembled WGS sequence"/>
</dbReference>
<dbReference type="InterPro" id="IPR004888">
    <property type="entry name" value="Glycoside_hydrolase_63"/>
</dbReference>
<evidence type="ECO:0000259" key="4">
    <source>
        <dbReference type="Pfam" id="PF22422"/>
    </source>
</evidence>
<protein>
    <recommendedName>
        <fullName evidence="4">Mannosylglycerate hydrolase MGH1-like glycoside hydrolase domain-containing protein</fullName>
    </recommendedName>
</protein>
<evidence type="ECO:0000256" key="3">
    <source>
        <dbReference type="ARBA" id="ARBA00023295"/>
    </source>
</evidence>
<evidence type="ECO:0000313" key="6">
    <source>
        <dbReference type="Proteomes" id="UP000231379"/>
    </source>
</evidence>
<evidence type="ECO:0000256" key="2">
    <source>
        <dbReference type="ARBA" id="ARBA00022801"/>
    </source>
</evidence>
<dbReference type="EMBL" id="PFBM01000016">
    <property type="protein sequence ID" value="PIR82399.1"/>
    <property type="molecule type" value="Genomic_DNA"/>
</dbReference>
<dbReference type="PANTHER" id="PTHR10412:SF11">
    <property type="entry name" value="MANNOSYL-OLIGOSACCHARIDE GLUCOSIDASE"/>
    <property type="match status" value="1"/>
</dbReference>
<evidence type="ECO:0000313" key="5">
    <source>
        <dbReference type="EMBL" id="PIR82399.1"/>
    </source>
</evidence>
<reference evidence="6" key="1">
    <citation type="submission" date="2017-09" db="EMBL/GenBank/DDBJ databases">
        <title>Depth-based differentiation of microbial function through sediment-hosted aquifers and enrichment of novel symbionts in the deep terrestrial subsurface.</title>
        <authorList>
            <person name="Probst A.J."/>
            <person name="Ladd B."/>
            <person name="Jarett J.K."/>
            <person name="Geller-Mcgrath D.E."/>
            <person name="Sieber C.M.K."/>
            <person name="Emerson J.B."/>
            <person name="Anantharaman K."/>
            <person name="Thomas B.C."/>
            <person name="Malmstrom R."/>
            <person name="Stieglmeier M."/>
            <person name="Klingl A."/>
            <person name="Woyke T."/>
            <person name="Ryan C.M."/>
            <person name="Banfield J.F."/>
        </authorList>
    </citation>
    <scope>NUCLEOTIDE SEQUENCE [LARGE SCALE GENOMIC DNA]</scope>
</reference>
<dbReference type="GO" id="GO:0004573">
    <property type="term" value="F:Glc3Man9GlcNAc2 oligosaccharide glucosidase activity"/>
    <property type="evidence" value="ECO:0007669"/>
    <property type="project" value="InterPro"/>
</dbReference>
<dbReference type="Pfam" id="PF22422">
    <property type="entry name" value="MGH1-like_GH"/>
    <property type="match status" value="1"/>
</dbReference>
<proteinExistence type="inferred from homology"/>
<name>A0A2H0U7L7_9BACT</name>
<comment type="similarity">
    <text evidence="1">Belongs to the glycosyl hydrolase 63 family.</text>
</comment>
<accession>A0A2H0U7L7</accession>
<dbReference type="InterPro" id="IPR008928">
    <property type="entry name" value="6-hairpin_glycosidase_sf"/>
</dbReference>
<dbReference type="PANTHER" id="PTHR10412">
    <property type="entry name" value="MANNOSYL-OLIGOSACCHARIDE GLUCOSIDASE"/>
    <property type="match status" value="1"/>
</dbReference>
<dbReference type="GO" id="GO:0006487">
    <property type="term" value="P:protein N-linked glycosylation"/>
    <property type="evidence" value="ECO:0007669"/>
    <property type="project" value="TreeGrafter"/>
</dbReference>
<organism evidence="5 6">
    <name type="scientific">Candidatus Kaiserbacteria bacterium CG10_big_fil_rev_8_21_14_0_10_59_10</name>
    <dbReference type="NCBI Taxonomy" id="1974612"/>
    <lineage>
        <taxon>Bacteria</taxon>
        <taxon>Candidatus Kaiseribacteriota</taxon>
    </lineage>
</organism>
<dbReference type="SUPFAM" id="SSF48208">
    <property type="entry name" value="Six-hairpin glycosidases"/>
    <property type="match status" value="1"/>
</dbReference>
<gene>
    <name evidence="5" type="ORF">COU20_02655</name>
</gene>
<evidence type="ECO:0000256" key="1">
    <source>
        <dbReference type="ARBA" id="ARBA00010833"/>
    </source>
</evidence>
<dbReference type="GO" id="GO:0009311">
    <property type="term" value="P:oligosaccharide metabolic process"/>
    <property type="evidence" value="ECO:0007669"/>
    <property type="project" value="InterPro"/>
</dbReference>
<dbReference type="Gene3D" id="1.50.10.10">
    <property type="match status" value="1"/>
</dbReference>
<dbReference type="InterPro" id="IPR054491">
    <property type="entry name" value="MGH1-like_GH"/>
</dbReference>
<dbReference type="InterPro" id="IPR012341">
    <property type="entry name" value="6hp_glycosidase-like_sf"/>
</dbReference>
<dbReference type="AlphaFoldDB" id="A0A2H0U7L7"/>